<dbReference type="Pfam" id="PF04263">
    <property type="entry name" value="TPK_catalytic"/>
    <property type="match status" value="1"/>
</dbReference>
<feature type="domain" description="Thiamin pyrophosphokinase thiamin-binding" evidence="6">
    <location>
        <begin position="139"/>
        <end position="202"/>
    </location>
</feature>
<dbReference type="GeneID" id="98394095"/>
<dbReference type="EMBL" id="CP025536">
    <property type="protein sequence ID" value="AUW97275.1"/>
    <property type="molecule type" value="Genomic_DNA"/>
</dbReference>
<evidence type="ECO:0000256" key="3">
    <source>
        <dbReference type="ARBA" id="ARBA00022777"/>
    </source>
</evidence>
<evidence type="ECO:0000259" key="6">
    <source>
        <dbReference type="SMART" id="SM00983"/>
    </source>
</evidence>
<protein>
    <recommendedName>
        <fullName evidence="5">Thiamine diphosphokinase</fullName>
        <ecNumber evidence="5">2.7.6.2</ecNumber>
    </recommendedName>
</protein>
<dbReference type="InterPro" id="IPR007373">
    <property type="entry name" value="Thiamin_PyroPKinase_B1-bd"/>
</dbReference>
<dbReference type="InterPro" id="IPR006282">
    <property type="entry name" value="Thi_PPkinase"/>
</dbReference>
<dbReference type="RefSeq" id="WP_104968581.1">
    <property type="nucleotide sequence ID" value="NZ_CP025536.1"/>
</dbReference>
<accession>A0A2L0D648</accession>
<evidence type="ECO:0000313" key="7">
    <source>
        <dbReference type="EMBL" id="AUW97275.1"/>
    </source>
</evidence>
<dbReference type="InterPro" id="IPR053149">
    <property type="entry name" value="TPK"/>
</dbReference>
<dbReference type="GO" id="GO:0030975">
    <property type="term" value="F:thiamine binding"/>
    <property type="evidence" value="ECO:0007669"/>
    <property type="project" value="InterPro"/>
</dbReference>
<dbReference type="InterPro" id="IPR036759">
    <property type="entry name" value="TPK_catalytic_sf"/>
</dbReference>
<name>A0A2L0D648_9STRE</name>
<evidence type="ECO:0000256" key="5">
    <source>
        <dbReference type="NCBIfam" id="TIGR01378"/>
    </source>
</evidence>
<dbReference type="SMART" id="SM00983">
    <property type="entry name" value="TPK_B1_binding"/>
    <property type="match status" value="1"/>
</dbReference>
<gene>
    <name evidence="7" type="ORF">C0J00_09270</name>
</gene>
<keyword evidence="1" id="KW-0808">Transferase</keyword>
<reference evidence="7 8" key="2">
    <citation type="submission" date="2018-02" db="EMBL/GenBank/DDBJ databases">
        <title>Whole genome sequencing analysis of Streptococcus pluranimalium isolated from cattle infected mastitis in China.</title>
        <authorList>
            <person name="Zhang J.-R."/>
            <person name="Hu G.-Z."/>
        </authorList>
    </citation>
    <scope>NUCLEOTIDE SEQUENCE [LARGE SCALE GENOMIC DNA]</scope>
    <source>
        <strain evidence="7 8">TH11417</strain>
    </source>
</reference>
<dbReference type="GO" id="GO:0009229">
    <property type="term" value="P:thiamine diphosphate biosynthetic process"/>
    <property type="evidence" value="ECO:0007669"/>
    <property type="project" value="InterPro"/>
</dbReference>
<dbReference type="GO" id="GO:0006772">
    <property type="term" value="P:thiamine metabolic process"/>
    <property type="evidence" value="ECO:0007669"/>
    <property type="project" value="UniProtKB-UniRule"/>
</dbReference>
<dbReference type="InterPro" id="IPR007371">
    <property type="entry name" value="TPK_catalytic"/>
</dbReference>
<dbReference type="Gene3D" id="3.40.50.10240">
    <property type="entry name" value="Thiamin pyrophosphokinase, catalytic domain"/>
    <property type="match status" value="1"/>
</dbReference>
<keyword evidence="3 7" id="KW-0418">Kinase</keyword>
<evidence type="ECO:0000313" key="8">
    <source>
        <dbReference type="Proteomes" id="UP000238956"/>
    </source>
</evidence>
<keyword evidence="8" id="KW-1185">Reference proteome</keyword>
<keyword evidence="2" id="KW-0547">Nucleotide-binding</keyword>
<dbReference type="AlphaFoldDB" id="A0A2L0D648"/>
<dbReference type="Proteomes" id="UP000238956">
    <property type="component" value="Chromosome"/>
</dbReference>
<dbReference type="Pfam" id="PF04265">
    <property type="entry name" value="TPK_B1_binding"/>
    <property type="match status" value="1"/>
</dbReference>
<keyword evidence="4" id="KW-0067">ATP-binding</keyword>
<dbReference type="GO" id="GO:0005524">
    <property type="term" value="F:ATP binding"/>
    <property type="evidence" value="ECO:0007669"/>
    <property type="project" value="UniProtKB-KW"/>
</dbReference>
<dbReference type="GO" id="GO:0004788">
    <property type="term" value="F:thiamine diphosphokinase activity"/>
    <property type="evidence" value="ECO:0007669"/>
    <property type="project" value="UniProtKB-UniRule"/>
</dbReference>
<dbReference type="KEGG" id="splr:C0J00_09270"/>
<dbReference type="NCBIfam" id="TIGR01378">
    <property type="entry name" value="thi_PPkinase"/>
    <property type="match status" value="1"/>
</dbReference>
<dbReference type="OrthoDB" id="9804377at2"/>
<dbReference type="CDD" id="cd07995">
    <property type="entry name" value="TPK"/>
    <property type="match status" value="1"/>
</dbReference>
<reference evidence="7 8" key="1">
    <citation type="submission" date="2017-12" db="EMBL/GenBank/DDBJ databases">
        <authorList>
            <person name="Hurst M.R.H."/>
        </authorList>
    </citation>
    <scope>NUCLEOTIDE SEQUENCE [LARGE SCALE GENOMIC DNA]</scope>
    <source>
        <strain evidence="7 8">TH11417</strain>
    </source>
</reference>
<proteinExistence type="predicted"/>
<evidence type="ECO:0000256" key="1">
    <source>
        <dbReference type="ARBA" id="ARBA00022679"/>
    </source>
</evidence>
<organism evidence="7 8">
    <name type="scientific">Streptococcus pluranimalium</name>
    <dbReference type="NCBI Taxonomy" id="82348"/>
    <lineage>
        <taxon>Bacteria</taxon>
        <taxon>Bacillati</taxon>
        <taxon>Bacillota</taxon>
        <taxon>Bacilli</taxon>
        <taxon>Lactobacillales</taxon>
        <taxon>Streptococcaceae</taxon>
        <taxon>Streptococcus</taxon>
    </lineage>
</organism>
<dbReference type="SUPFAM" id="SSF63999">
    <property type="entry name" value="Thiamin pyrophosphokinase, catalytic domain"/>
    <property type="match status" value="1"/>
</dbReference>
<dbReference type="PANTHER" id="PTHR41299">
    <property type="entry name" value="THIAMINE PYROPHOSPHOKINASE"/>
    <property type="match status" value="1"/>
</dbReference>
<dbReference type="PANTHER" id="PTHR41299:SF1">
    <property type="entry name" value="THIAMINE PYROPHOSPHOKINASE"/>
    <property type="match status" value="1"/>
</dbReference>
<evidence type="ECO:0000256" key="2">
    <source>
        <dbReference type="ARBA" id="ARBA00022741"/>
    </source>
</evidence>
<evidence type="ECO:0000256" key="4">
    <source>
        <dbReference type="ARBA" id="ARBA00022840"/>
    </source>
</evidence>
<sequence>MTKVALLAGGDYSPPKGDFDVYIGIDRGALRLLENGFALDWAVGDFDSISSDELAKLKSSGAIIHQSPTEKDDTDTELALKLLFKAYPLAQATIFGAFGGRIDHFLSNVFLPSDPELQPFMSQIHLANETNVISYFPAGEHTFRAHPEMDYLAFMTDEETELTILGAKYELTAANYFKKKIYSSNEAVGKPISLTVPSGYVIVIESKD</sequence>
<dbReference type="EC" id="2.7.6.2" evidence="5"/>
<dbReference type="GO" id="GO:0016301">
    <property type="term" value="F:kinase activity"/>
    <property type="evidence" value="ECO:0007669"/>
    <property type="project" value="UniProtKB-KW"/>
</dbReference>